<gene>
    <name evidence="2" type="ORF">phiLdb_00035</name>
</gene>
<feature type="domain" description="N-terminal" evidence="1">
    <location>
        <begin position="34"/>
        <end position="88"/>
    </location>
</feature>
<keyword evidence="3" id="KW-1185">Reference proteome</keyword>
<evidence type="ECO:0000259" key="1">
    <source>
        <dbReference type="Pfam" id="PF08401"/>
    </source>
</evidence>
<dbReference type="Pfam" id="PF08401">
    <property type="entry name" value="ArdcN"/>
    <property type="match status" value="1"/>
</dbReference>
<reference evidence="2 3" key="1">
    <citation type="journal article" date="2015" name="Appl. Microbiol. Biotechnol.">
        <title>The potential of the endolysin Lysdb from Lactobacillus delbrueckii phage for combating Staphylococcus aureus during cheese manufacture from raw milk.</title>
        <authorList>
            <person name="Guo T."/>
            <person name="Xin Y."/>
            <person name="Zhang C."/>
            <person name="Ouyang X."/>
            <person name="Kong J."/>
        </authorList>
    </citation>
    <scope>NUCLEOTIDE SEQUENCE [LARGE SCALE GENOMIC DNA]</scope>
</reference>
<name>U3PBI8_9CAUD</name>
<dbReference type="Proteomes" id="UP000016880">
    <property type="component" value="Segment"/>
</dbReference>
<organism evidence="2 3">
    <name type="scientific">Lactobacillus phage phiLdb</name>
    <dbReference type="NCBI Taxonomy" id="1399942"/>
    <lineage>
        <taxon>Viruses</taxon>
        <taxon>Duplodnaviria</taxon>
        <taxon>Heunggongvirae</taxon>
        <taxon>Uroviricota</taxon>
        <taxon>Caudoviricetes</taxon>
        <taxon>Cequinquevirus</taxon>
        <taxon>Cequinquevirus Ldb</taxon>
    </lineage>
</organism>
<dbReference type="EMBL" id="KF188410">
    <property type="protein sequence ID" value="AGW43712.1"/>
    <property type="molecule type" value="Genomic_DNA"/>
</dbReference>
<dbReference type="GeneID" id="18158524"/>
<dbReference type="InterPro" id="IPR013610">
    <property type="entry name" value="ArdC_N"/>
</dbReference>
<protein>
    <recommendedName>
        <fullName evidence="1">N-terminal domain-containing protein</fullName>
    </recommendedName>
</protein>
<proteinExistence type="predicted"/>
<dbReference type="RefSeq" id="YP_008770200.1">
    <property type="nucleotide sequence ID" value="NC_022762.1"/>
</dbReference>
<dbReference type="GO" id="GO:0003697">
    <property type="term" value="F:single-stranded DNA binding"/>
    <property type="evidence" value="ECO:0007669"/>
    <property type="project" value="InterPro"/>
</dbReference>
<accession>U3PBI8</accession>
<dbReference type="KEGG" id="vg:18158524"/>
<dbReference type="OrthoDB" id="18271at10239"/>
<sequence>MTNMEIVAHEAIVNNIYTKEQLENMIAAMQDLGLHTYGEWRKMGYQVRKGEKAKISTHLWKKSKKPEYEETENGKTKKNQRFYLCKAYLFTRDQVEKIEEKEKK</sequence>
<evidence type="ECO:0000313" key="3">
    <source>
        <dbReference type="Proteomes" id="UP000016880"/>
    </source>
</evidence>
<evidence type="ECO:0000313" key="2">
    <source>
        <dbReference type="EMBL" id="AGW43712.1"/>
    </source>
</evidence>